<proteinExistence type="predicted"/>
<keyword evidence="3" id="KW-1185">Reference proteome</keyword>
<comment type="caution">
    <text evidence="2">The sequence shown here is derived from an EMBL/GenBank/DDBJ whole genome shotgun (WGS) entry which is preliminary data.</text>
</comment>
<organism evidence="2 3">
    <name type="scientific">Iris pallida</name>
    <name type="common">Sweet iris</name>
    <dbReference type="NCBI Taxonomy" id="29817"/>
    <lineage>
        <taxon>Eukaryota</taxon>
        <taxon>Viridiplantae</taxon>
        <taxon>Streptophyta</taxon>
        <taxon>Embryophyta</taxon>
        <taxon>Tracheophyta</taxon>
        <taxon>Spermatophyta</taxon>
        <taxon>Magnoliopsida</taxon>
        <taxon>Liliopsida</taxon>
        <taxon>Asparagales</taxon>
        <taxon>Iridaceae</taxon>
        <taxon>Iridoideae</taxon>
        <taxon>Irideae</taxon>
        <taxon>Iris</taxon>
    </lineage>
</organism>
<accession>A0AAX6FTW7</accession>
<keyword evidence="1" id="KW-0472">Membrane</keyword>
<dbReference type="AlphaFoldDB" id="A0AAX6FTW7"/>
<sequence>MGIVISEFSLLTSSWAGFALFLERVCFTPFRILIFSICFGIGWTMYINGPGIE</sequence>
<reference evidence="2" key="2">
    <citation type="submission" date="2023-04" db="EMBL/GenBank/DDBJ databases">
        <authorList>
            <person name="Bruccoleri R.E."/>
            <person name="Oakeley E.J."/>
            <person name="Faust A.-M."/>
            <person name="Dessus-Babus S."/>
            <person name="Altorfer M."/>
            <person name="Burckhardt D."/>
            <person name="Oertli M."/>
            <person name="Naumann U."/>
            <person name="Petersen F."/>
            <person name="Wong J."/>
        </authorList>
    </citation>
    <scope>NUCLEOTIDE SEQUENCE</scope>
    <source>
        <strain evidence="2">GSM-AAB239-AS_SAM_17_03QT</strain>
        <tissue evidence="2">Leaf</tissue>
    </source>
</reference>
<keyword evidence="1" id="KW-0812">Transmembrane</keyword>
<gene>
    <name evidence="2" type="ORF">M6B38_400500</name>
</gene>
<keyword evidence="1" id="KW-1133">Transmembrane helix</keyword>
<dbReference type="EMBL" id="JANAVB010025999">
    <property type="protein sequence ID" value="KAJ6819633.1"/>
    <property type="molecule type" value="Genomic_DNA"/>
</dbReference>
<evidence type="ECO:0000313" key="3">
    <source>
        <dbReference type="Proteomes" id="UP001140949"/>
    </source>
</evidence>
<reference evidence="2" key="1">
    <citation type="journal article" date="2023" name="GigaByte">
        <title>Genome assembly of the bearded iris, Iris pallida Lam.</title>
        <authorList>
            <person name="Bruccoleri R.E."/>
            <person name="Oakeley E.J."/>
            <person name="Faust A.M.E."/>
            <person name="Altorfer M."/>
            <person name="Dessus-Babus S."/>
            <person name="Burckhardt D."/>
            <person name="Oertli M."/>
            <person name="Naumann U."/>
            <person name="Petersen F."/>
            <person name="Wong J."/>
        </authorList>
    </citation>
    <scope>NUCLEOTIDE SEQUENCE</scope>
    <source>
        <strain evidence="2">GSM-AAB239-AS_SAM_17_03QT</strain>
    </source>
</reference>
<evidence type="ECO:0000256" key="1">
    <source>
        <dbReference type="SAM" id="Phobius"/>
    </source>
</evidence>
<dbReference type="Proteomes" id="UP001140949">
    <property type="component" value="Unassembled WGS sequence"/>
</dbReference>
<name>A0AAX6FTW7_IRIPA</name>
<evidence type="ECO:0000313" key="2">
    <source>
        <dbReference type="EMBL" id="KAJ6819633.1"/>
    </source>
</evidence>
<feature type="transmembrane region" description="Helical" evidence="1">
    <location>
        <begin position="30"/>
        <end position="47"/>
    </location>
</feature>
<protein>
    <submittedName>
        <fullName evidence="2">Uncharacterized protein</fullName>
    </submittedName>
</protein>